<proteinExistence type="predicted"/>
<name>A0A2T5VE85_9HYPH</name>
<dbReference type="RefSeq" id="WP_107987690.1">
    <property type="nucleotide sequence ID" value="NZ_QAYG01000001.1"/>
</dbReference>
<accession>A0A2T5VE85</accession>
<dbReference type="Proteomes" id="UP000244081">
    <property type="component" value="Unassembled WGS sequence"/>
</dbReference>
<organism evidence="3 4">
    <name type="scientific">Breoghania corrubedonensis</name>
    <dbReference type="NCBI Taxonomy" id="665038"/>
    <lineage>
        <taxon>Bacteria</taxon>
        <taxon>Pseudomonadati</taxon>
        <taxon>Pseudomonadota</taxon>
        <taxon>Alphaproteobacteria</taxon>
        <taxon>Hyphomicrobiales</taxon>
        <taxon>Stappiaceae</taxon>
        <taxon>Breoghania</taxon>
    </lineage>
</organism>
<feature type="compositionally biased region" description="Polar residues" evidence="1">
    <location>
        <begin position="253"/>
        <end position="264"/>
    </location>
</feature>
<dbReference type="OrthoDB" id="6038785at2"/>
<evidence type="ECO:0000313" key="4">
    <source>
        <dbReference type="Proteomes" id="UP000244081"/>
    </source>
</evidence>
<dbReference type="Pfam" id="PF04773">
    <property type="entry name" value="FecR"/>
    <property type="match status" value="1"/>
</dbReference>
<feature type="compositionally biased region" description="Polar residues" evidence="1">
    <location>
        <begin position="225"/>
        <end position="234"/>
    </location>
</feature>
<keyword evidence="4" id="KW-1185">Reference proteome</keyword>
<feature type="domain" description="FecR protein" evidence="2">
    <location>
        <begin position="85"/>
        <end position="183"/>
    </location>
</feature>
<evidence type="ECO:0000256" key="1">
    <source>
        <dbReference type="SAM" id="MobiDB-lite"/>
    </source>
</evidence>
<evidence type="ECO:0000313" key="3">
    <source>
        <dbReference type="EMBL" id="PTW62069.1"/>
    </source>
</evidence>
<dbReference type="InterPro" id="IPR006860">
    <property type="entry name" value="FecR"/>
</dbReference>
<gene>
    <name evidence="3" type="ORF">C8N35_101103</name>
</gene>
<sequence>MRPATIPTTRARSTALYPLASCGANASIRVAATALVGLALSVGFPALGAPEVGVTAAVNPNARGTPPGASPRTLVLGDTIIHRERIQTQGAGLVQVLLVDGSTFTVGPNSDLVIDEFVYDPAAGSGKLVASFSRGVARFVGGRLSKKPGGVSVKTPVGTIGIRGGIANINMSGDTPTFSLIFGDELTFDGPNGAHGRIFARGYTMEPGGGDVLVRRTRPQDLGRVQSQLVSRPGQSGGAHRKPGDGDVAKGVSRNNSGLGYSATTPPPKPNVVLASRANDVDTGGNETNEANKDTIKPRMPTPLGPALFRVLSAGTSYVVGGATTSGAGTADLRASATTVSDPGHDGLLGGGSDTDRTLTVNLFEGAIYSGLGTGTVATAAIELDGASYTIPVGLADIGMEPSTGSAFWFVTGRSVEVDPAPWAANSDTFAGTLPSQAFSSADGITHAGFLWSGPQQFTFAALFPEQTVGRSTAKPGSATGGTSGLSYLDGGNPIYFLSGKETDFSQYYTQDEEDAHIRTYALSGDPREMLNQARYGTDPYESNLFMVSKTTVDALGDDFLRKVHTSGLIVVEPDDIATNNPKFLDVSFLIDGTGVTQQAAASVIAGDIAQEDGEGAWRLTGTRRGSVRAAETAATASAGSFSSLANGAGAHIFGTDADNIVLGYDAASNGAFGDSSADPAASLNEAFGTIHVASLKTKALKSDYDAYRGTGTLLGYGAGVLESSVTTDATAFTGIDPLDLVVQFDATNNTVGAEIGILDAGLATQFVNTAGGGSPEFTGIGSFEFAFGQGVQYEIAEDTNTLNGGNAYIDNDTYAAVENPNTSRNRLNYWDTDNYLNDTSYTQSTDSASQNYFFSANAVSGADAALFHSADNPGAPQKCACAFMHWGYWGARLESGATGDDPIDFGSDDKRRDYFHLATWVAGDLPSAASIRDLGDTSATYTGHAVGNVVNTAGGITSKYLASGSLEVNWNFAARNGALSINDFDGGRFSATTAIADTVLDDTAINRFQGTNTAGGATFTAHGSFAAGPSDVAAGVLGAFSYTETSGDYQAAGTFMGQR</sequence>
<evidence type="ECO:0000259" key="2">
    <source>
        <dbReference type="Pfam" id="PF04773"/>
    </source>
</evidence>
<reference evidence="3 4" key="1">
    <citation type="submission" date="2018-04" db="EMBL/GenBank/DDBJ databases">
        <title>Genomic Encyclopedia of Archaeal and Bacterial Type Strains, Phase II (KMG-II): from individual species to whole genera.</title>
        <authorList>
            <person name="Goeker M."/>
        </authorList>
    </citation>
    <scope>NUCLEOTIDE SEQUENCE [LARGE SCALE GENOMIC DNA]</scope>
    <source>
        <strain evidence="3 4">DSM 23382</strain>
    </source>
</reference>
<dbReference type="EMBL" id="QAYG01000001">
    <property type="protein sequence ID" value="PTW62069.1"/>
    <property type="molecule type" value="Genomic_DNA"/>
</dbReference>
<comment type="caution">
    <text evidence="3">The sequence shown here is derived from an EMBL/GenBank/DDBJ whole genome shotgun (WGS) entry which is preliminary data.</text>
</comment>
<feature type="region of interest" description="Disordered" evidence="1">
    <location>
        <begin position="224"/>
        <end position="301"/>
    </location>
</feature>
<dbReference type="AlphaFoldDB" id="A0A2T5VE85"/>
<protein>
    <submittedName>
        <fullName evidence="3">FecR family protein</fullName>
    </submittedName>
</protein>